<evidence type="ECO:0000313" key="11">
    <source>
        <dbReference type="EMBL" id="RKP53832.1"/>
    </source>
</evidence>
<feature type="domain" description="Glycosyl hydrolase family 36 N-terminal" evidence="10">
    <location>
        <begin position="30"/>
        <end position="286"/>
    </location>
</feature>
<dbReference type="CDD" id="cd14791">
    <property type="entry name" value="GH36"/>
    <property type="match status" value="1"/>
</dbReference>
<evidence type="ECO:0000313" key="12">
    <source>
        <dbReference type="Proteomes" id="UP000282076"/>
    </source>
</evidence>
<dbReference type="AlphaFoldDB" id="A0A494Y0E7"/>
<evidence type="ECO:0000256" key="6">
    <source>
        <dbReference type="PIRNR" id="PIRNR005536"/>
    </source>
</evidence>
<protein>
    <recommendedName>
        <fullName evidence="3 6">Alpha-galactosidase</fullName>
        <ecNumber evidence="3 6">3.2.1.22</ecNumber>
    </recommendedName>
</protein>
<name>A0A494Y0E7_9BACL</name>
<dbReference type="EC" id="3.2.1.22" evidence="3 6"/>
<feature type="binding site" evidence="8">
    <location>
        <position position="549"/>
    </location>
    <ligand>
        <name>substrate</name>
    </ligand>
</feature>
<dbReference type="RefSeq" id="WP_120976650.1">
    <property type="nucleotide sequence ID" value="NZ_RBZM01000005.1"/>
</dbReference>
<dbReference type="PIRSF" id="PIRSF005536">
    <property type="entry name" value="Agal"/>
    <property type="match status" value="1"/>
</dbReference>
<evidence type="ECO:0000256" key="8">
    <source>
        <dbReference type="PIRSR" id="PIRSR005536-2"/>
    </source>
</evidence>
<keyword evidence="12" id="KW-1185">Reference proteome</keyword>
<dbReference type="Gene3D" id="3.20.20.70">
    <property type="entry name" value="Aldolase class I"/>
    <property type="match status" value="1"/>
</dbReference>
<feature type="domain" description="Glycosyl hydrolase family 36 C-terminal" evidence="9">
    <location>
        <begin position="650"/>
        <end position="726"/>
    </location>
</feature>
<keyword evidence="4 6" id="KW-0378">Hydrolase</keyword>
<dbReference type="EMBL" id="RBZM01000005">
    <property type="protein sequence ID" value="RKP53832.1"/>
    <property type="molecule type" value="Genomic_DNA"/>
</dbReference>
<dbReference type="SUPFAM" id="SSF51445">
    <property type="entry name" value="(Trans)glycosidases"/>
    <property type="match status" value="1"/>
</dbReference>
<organism evidence="11 12">
    <name type="scientific">Cohnella endophytica</name>
    <dbReference type="NCBI Taxonomy" id="2419778"/>
    <lineage>
        <taxon>Bacteria</taxon>
        <taxon>Bacillati</taxon>
        <taxon>Bacillota</taxon>
        <taxon>Bacilli</taxon>
        <taxon>Bacillales</taxon>
        <taxon>Paenibacillaceae</taxon>
        <taxon>Cohnella</taxon>
    </lineage>
</organism>
<dbReference type="PANTHER" id="PTHR43053">
    <property type="entry name" value="GLYCOSIDASE FAMILY 31"/>
    <property type="match status" value="1"/>
</dbReference>
<dbReference type="InterPro" id="IPR013780">
    <property type="entry name" value="Glyco_hydro_b"/>
</dbReference>
<dbReference type="GO" id="GO:0004557">
    <property type="term" value="F:alpha-galactosidase activity"/>
    <property type="evidence" value="ECO:0007669"/>
    <property type="project" value="UniProtKB-UniRule"/>
</dbReference>
<dbReference type="Pfam" id="PF16874">
    <property type="entry name" value="Glyco_hydro_36C"/>
    <property type="match status" value="1"/>
</dbReference>
<evidence type="ECO:0000256" key="2">
    <source>
        <dbReference type="ARBA" id="ARBA00006202"/>
    </source>
</evidence>
<evidence type="ECO:0000256" key="4">
    <source>
        <dbReference type="ARBA" id="ARBA00022801"/>
    </source>
</evidence>
<dbReference type="InterPro" id="IPR013785">
    <property type="entry name" value="Aldolase_TIM"/>
</dbReference>
<dbReference type="OrthoDB" id="9758822at2"/>
<dbReference type="Gene3D" id="2.60.40.1180">
    <property type="entry name" value="Golgi alpha-mannosidase II"/>
    <property type="match status" value="1"/>
</dbReference>
<dbReference type="InterPro" id="IPR000111">
    <property type="entry name" value="Glyco_hydro_27/36_CS"/>
</dbReference>
<dbReference type="PANTHER" id="PTHR43053:SF3">
    <property type="entry name" value="ALPHA-GALACTOSIDASE C-RELATED"/>
    <property type="match status" value="1"/>
</dbReference>
<accession>A0A494Y0E7</accession>
<evidence type="ECO:0000256" key="5">
    <source>
        <dbReference type="ARBA" id="ARBA00023295"/>
    </source>
</evidence>
<dbReference type="GO" id="GO:0016052">
    <property type="term" value="P:carbohydrate catabolic process"/>
    <property type="evidence" value="ECO:0007669"/>
    <property type="project" value="InterPro"/>
</dbReference>
<comment type="catalytic activity">
    <reaction evidence="1 6">
        <text>Hydrolysis of terminal, non-reducing alpha-D-galactose residues in alpha-D-galactosides, including galactose oligosaccharides, galactomannans and galactolipids.</text>
        <dbReference type="EC" id="3.2.1.22"/>
    </reaction>
</comment>
<dbReference type="FunFam" id="3.20.20.70:FF:000118">
    <property type="entry name" value="Alpha-galactosidase"/>
    <property type="match status" value="1"/>
</dbReference>
<feature type="binding site" evidence="8">
    <location>
        <begin position="477"/>
        <end position="481"/>
    </location>
    <ligand>
        <name>substrate</name>
    </ligand>
</feature>
<dbReference type="Pfam" id="PF16875">
    <property type="entry name" value="Glyco_hydro_36N"/>
    <property type="match status" value="1"/>
</dbReference>
<feature type="binding site" evidence="8">
    <location>
        <position position="200"/>
    </location>
    <ligand>
        <name>substrate</name>
    </ligand>
</feature>
<feature type="binding site" evidence="8">
    <location>
        <begin position="367"/>
        <end position="368"/>
    </location>
    <ligand>
        <name>substrate</name>
    </ligand>
</feature>
<dbReference type="InterPro" id="IPR050985">
    <property type="entry name" value="Alpha-glycosidase_related"/>
</dbReference>
<feature type="binding site" evidence="8">
    <location>
        <position position="444"/>
    </location>
    <ligand>
        <name>substrate</name>
    </ligand>
</feature>
<dbReference type="Pfam" id="PF02065">
    <property type="entry name" value="Melibiase"/>
    <property type="match status" value="1"/>
</dbReference>
<gene>
    <name evidence="11" type="ORF">D7Z26_10560</name>
</gene>
<reference evidence="11 12" key="1">
    <citation type="submission" date="2018-10" db="EMBL/GenBank/DDBJ databases">
        <title>Cohnella sp. M2MS4P-1, whole genome shotgun sequence.</title>
        <authorList>
            <person name="Tuo L."/>
        </authorList>
    </citation>
    <scope>NUCLEOTIDE SEQUENCE [LARGE SCALE GENOMIC DNA]</scope>
    <source>
        <strain evidence="11 12">M2MS4P-1</strain>
    </source>
</reference>
<evidence type="ECO:0000259" key="10">
    <source>
        <dbReference type="Pfam" id="PF16875"/>
    </source>
</evidence>
<dbReference type="InterPro" id="IPR038417">
    <property type="entry name" value="Alpga-gal_N_sf"/>
</dbReference>
<comment type="similarity">
    <text evidence="2">Belongs to the glycosyl hydrolase 36 family.</text>
</comment>
<evidence type="ECO:0000256" key="3">
    <source>
        <dbReference type="ARBA" id="ARBA00012755"/>
    </source>
</evidence>
<evidence type="ECO:0000256" key="7">
    <source>
        <dbReference type="PIRSR" id="PIRSR005536-1"/>
    </source>
</evidence>
<dbReference type="Gene3D" id="2.70.98.60">
    <property type="entry name" value="alpha-galactosidase from lactobacil brevis"/>
    <property type="match status" value="1"/>
</dbReference>
<keyword evidence="5 6" id="KW-0326">Glycosidase</keyword>
<dbReference type="InterPro" id="IPR002252">
    <property type="entry name" value="Glyco_hydro_36"/>
</dbReference>
<evidence type="ECO:0000259" key="9">
    <source>
        <dbReference type="Pfam" id="PF16874"/>
    </source>
</evidence>
<dbReference type="InterPro" id="IPR031704">
    <property type="entry name" value="Glyco_hydro_36_N"/>
</dbReference>
<dbReference type="Proteomes" id="UP000282076">
    <property type="component" value="Unassembled WGS sequence"/>
</dbReference>
<comment type="caution">
    <text evidence="11">The sequence shown here is derived from an EMBL/GenBank/DDBJ whole genome shotgun (WGS) entry which is preliminary data.</text>
</comment>
<dbReference type="PROSITE" id="PS00512">
    <property type="entry name" value="ALPHA_GALACTOSIDASE"/>
    <property type="match status" value="1"/>
</dbReference>
<dbReference type="InterPro" id="IPR031705">
    <property type="entry name" value="Glyco_hydro_36_C"/>
</dbReference>
<sequence length="729" mass="82805">MKIRFDENQKLFHLSTPNTSYVIKLTRGLYPTHIYWGRKLRSYRWEEREHSLIPTGFSPTPFKDDPHFSFDTLPQEYPGYGTGDYRHPAYQAEMANGTTATELIYEKHRIYSGKSRLEGLPSTYTENDDEARTLELELRDTASGLRVVLSYTVFRDHDAIARSARLINVGPKPLNITRALSMSVDFGHSDFDLLQLPGSWARERNVERGRLRSGTQVAGSSRGASSHHQNPFIALLAPNADEDQGDVYGFSLVYSGNFAAHAEVDQFRSTRVSMGINPFGFKWRLEAGESFQTPEAVLVYSDKGLGGMSRAYHRLYRTRLCRGTYRDRARPVLVNNWEGTYFDFNAEKIMGIAQEASYLGIELFVLDDGWFGKRDDDKSSLGDWFVNRRKLPGGLDALARDVNGLGLRFGLWFEPEMVSVDSELYRAHPDWCLHVVGRRRTEGRNQLILDLSREEVCQYLIESMNGILSSAPISYVKWDMNRHMTEIGSATLPPERQSETAHRYMLGLYRVMETVISQHPDVLFEGCSGGGGRFDPGMLYYMPQIWTSDNSDAVCRLKIQYGTSLIYPISSMGAHVSAVPNHQVHRISSLTMRGDVAMSGNFGYELDLTAMPDEEKAEVKRQVQRYKELRGLIQFGELYRLKSPFEGNDAAWMIVSEDRSEAYVSYYRVLAEPHEQLGRLRLKGLDPDSDYAVEGSVQTVGGDQLMSWGLGIPPGHGDFRSVTWHLRQK</sequence>
<dbReference type="PRINTS" id="PR00743">
    <property type="entry name" value="GLHYDRLASE36"/>
</dbReference>
<feature type="active site" description="Nucleophile" evidence="7">
    <location>
        <position position="479"/>
    </location>
</feature>
<feature type="active site" description="Proton donor" evidence="7">
    <location>
        <position position="549"/>
    </location>
</feature>
<feature type="binding site" evidence="8">
    <location>
        <position position="527"/>
    </location>
    <ligand>
        <name>substrate</name>
    </ligand>
</feature>
<dbReference type="InterPro" id="IPR017853">
    <property type="entry name" value="GH"/>
</dbReference>
<proteinExistence type="inferred from homology"/>
<evidence type="ECO:0000256" key="1">
    <source>
        <dbReference type="ARBA" id="ARBA00001255"/>
    </source>
</evidence>